<protein>
    <submittedName>
        <fullName evidence="1">Uncharacterized protein</fullName>
    </submittedName>
</protein>
<name>A0A0F9YLU0_9MICR</name>
<gene>
    <name evidence="1" type="ORF">AAJ76_2720002269</name>
</gene>
<keyword evidence="2" id="KW-1185">Reference proteome</keyword>
<dbReference type="GeneID" id="36319833"/>
<dbReference type="AlphaFoldDB" id="A0A0F9YLU0"/>
<sequence length="140" mass="16277">MNIKNFYEPIFQDEKAAINFLKSIDFFGRTIRCVCGVYTKRVKSMLFKKGICFYCANGCYKRQSIYTGTIRQKFCLPAFIQLRIIYCWVMGMSNSMACVTCEISELTYTSYKDEIFKKIKNEVDNYFGKIGGPGKFIQVD</sequence>
<proteinExistence type="predicted"/>
<dbReference type="VEuPathDB" id="MicrosporidiaDB:NCER_102101"/>
<accession>A0A0F9YLU0</accession>
<dbReference type="VEuPathDB" id="MicrosporidiaDB:AAJ76_2720002269"/>
<dbReference type="RefSeq" id="XP_024329469.1">
    <property type="nucleotide sequence ID" value="XM_024474904.1"/>
</dbReference>
<evidence type="ECO:0000313" key="2">
    <source>
        <dbReference type="Proteomes" id="UP000034350"/>
    </source>
</evidence>
<evidence type="ECO:0000313" key="1">
    <source>
        <dbReference type="EMBL" id="KKO73727.1"/>
    </source>
</evidence>
<reference evidence="1 2" key="1">
    <citation type="journal article" date="2015" name="Environ. Microbiol.">
        <title>Genome analyses suggest the presence of polyploidy and recent human-driven expansions in eight global populations of the honeybee pathogen Nosema ceranae.</title>
        <authorList>
            <person name="Pelin A."/>
            <person name="Selman M."/>
            <person name="Aris-Brosou S."/>
            <person name="Farinelli L."/>
            <person name="Corradi N."/>
        </authorList>
    </citation>
    <scope>NUCLEOTIDE SEQUENCE [LARGE SCALE GENOMIC DNA]</scope>
    <source>
        <strain evidence="1 2">PA08 1199</strain>
    </source>
</reference>
<comment type="caution">
    <text evidence="1">The sequence shown here is derived from an EMBL/GenBank/DDBJ whole genome shotgun (WGS) entry which is preliminary data.</text>
</comment>
<dbReference type="Proteomes" id="UP000034350">
    <property type="component" value="Unassembled WGS sequence"/>
</dbReference>
<organism evidence="1 2">
    <name type="scientific">Vairimorpha ceranae</name>
    <dbReference type="NCBI Taxonomy" id="40302"/>
    <lineage>
        <taxon>Eukaryota</taxon>
        <taxon>Fungi</taxon>
        <taxon>Fungi incertae sedis</taxon>
        <taxon>Microsporidia</taxon>
        <taxon>Nosematidae</taxon>
        <taxon>Vairimorpha</taxon>
    </lineage>
</organism>
<dbReference type="VEuPathDB" id="MicrosporidiaDB:G9O61_00g002740"/>
<dbReference type="EMBL" id="JPQZ01000272">
    <property type="protein sequence ID" value="KKO73727.1"/>
    <property type="molecule type" value="Genomic_DNA"/>
</dbReference>